<evidence type="ECO:0000256" key="4">
    <source>
        <dbReference type="SAM" id="MobiDB-lite"/>
    </source>
</evidence>
<keyword evidence="2" id="KW-0677">Repeat</keyword>
<dbReference type="PANTHER" id="PTHR44662:SF1">
    <property type="entry name" value="WD REPEAT-CONTAINING PROTEIN 81"/>
    <property type="match status" value="1"/>
</dbReference>
<feature type="region of interest" description="Disordered" evidence="4">
    <location>
        <begin position="1162"/>
        <end position="1250"/>
    </location>
</feature>
<feature type="compositionally biased region" description="Acidic residues" evidence="4">
    <location>
        <begin position="1286"/>
        <end position="1296"/>
    </location>
</feature>
<dbReference type="InterPro" id="IPR000409">
    <property type="entry name" value="BEACH_dom"/>
</dbReference>
<feature type="repeat" description="WD" evidence="3">
    <location>
        <begin position="1748"/>
        <end position="1779"/>
    </location>
</feature>
<dbReference type="Gene3D" id="2.130.10.10">
    <property type="entry name" value="YVTN repeat-like/Quinoprotein amine dehydrogenase"/>
    <property type="match status" value="2"/>
</dbReference>
<reference evidence="6" key="2">
    <citation type="submission" date="2025-09" db="UniProtKB">
        <authorList>
            <consortium name="Ensembl"/>
        </authorList>
    </citation>
    <scope>IDENTIFICATION</scope>
</reference>
<organism evidence="6 7">
    <name type="scientific">Mola mola</name>
    <name type="common">Ocean sunfish</name>
    <name type="synonym">Tetraodon mola</name>
    <dbReference type="NCBI Taxonomy" id="94237"/>
    <lineage>
        <taxon>Eukaryota</taxon>
        <taxon>Metazoa</taxon>
        <taxon>Chordata</taxon>
        <taxon>Craniata</taxon>
        <taxon>Vertebrata</taxon>
        <taxon>Euteleostomi</taxon>
        <taxon>Actinopterygii</taxon>
        <taxon>Neopterygii</taxon>
        <taxon>Teleostei</taxon>
        <taxon>Neoteleostei</taxon>
        <taxon>Acanthomorphata</taxon>
        <taxon>Eupercaria</taxon>
        <taxon>Tetraodontiformes</taxon>
        <taxon>Molidae</taxon>
        <taxon>Mola</taxon>
    </lineage>
</organism>
<evidence type="ECO:0000313" key="7">
    <source>
        <dbReference type="Proteomes" id="UP000261620"/>
    </source>
</evidence>
<dbReference type="GO" id="GO:0035014">
    <property type="term" value="F:phosphatidylinositol 3-kinase regulator activity"/>
    <property type="evidence" value="ECO:0007669"/>
    <property type="project" value="TreeGrafter"/>
</dbReference>
<evidence type="ECO:0000313" key="6">
    <source>
        <dbReference type="Ensembl" id="ENSMMOP00000018895.1"/>
    </source>
</evidence>
<feature type="region of interest" description="Disordered" evidence="4">
    <location>
        <begin position="298"/>
        <end position="318"/>
    </location>
</feature>
<dbReference type="Ensembl" id="ENSMMOT00000019205.1">
    <property type="protein sequence ID" value="ENSMMOP00000018895.1"/>
    <property type="gene ID" value="ENSMMOG00000014295.1"/>
</dbReference>
<dbReference type="InterPro" id="IPR036372">
    <property type="entry name" value="BEACH_dom_sf"/>
</dbReference>
<dbReference type="SMART" id="SM01026">
    <property type="entry name" value="Beach"/>
    <property type="match status" value="1"/>
</dbReference>
<dbReference type="STRING" id="94237.ENSMMOP00000018895"/>
<dbReference type="PROSITE" id="PS50082">
    <property type="entry name" value="WD_REPEATS_2"/>
    <property type="match status" value="1"/>
</dbReference>
<dbReference type="OMA" id="AYEQFTP"/>
<accession>A0A3Q4BHA6</accession>
<keyword evidence="7" id="KW-1185">Reference proteome</keyword>
<dbReference type="SMART" id="SM00320">
    <property type="entry name" value="WD40"/>
    <property type="match status" value="7"/>
</dbReference>
<dbReference type="CDD" id="cd06071">
    <property type="entry name" value="Beach"/>
    <property type="match status" value="1"/>
</dbReference>
<name>A0A3Q4BHA6_MOLML</name>
<sequence>MDWLMHSVERDFGIGRRQQGLGPRPKEVIALVPARWVTGLRERRLTRCARFEGISETEIHTYLQCSQAKLPPGWTRVCIQGLRKSKLNYRLARDPCHHPVNFMSQDSYVKTMQCVSQHNFRNQWRDAHSKFVQPYAGANEQMHTAAVDAVRYALQKLFNSTFISTDKVSPSLSPAREKEKENYMSSSSSYFPKSQSEHLCPNVLPAEFLLETGEMLYVILPYTQYSLHDIVSFSPAKLANSHAKVLFILYQLLIAQQACHAAGLSCGELSLLDIAVDDQLCSRLKLNLAHYEELGEDGEVGSDVTGGQISKRGLQGDKSRVSKENKRLCKDCFADLKKLVLDWVHGRVSNFRYLMELNRLAGRREGDPNYHPVLPWVVDFTVPFGKFRDLRRSKFRLNKGDKQLDFTYEMTKEALAAAVGNGVGGSGVGGDLSGSVGTGGVGQPDHLHVPHHISDVLSDITYFVYKARQTPKSVLCSHVRSQWEPNEYPANMERMQSWTPDECIPEFYTDPSIFRSIHPDMPDLDVPSWCKTCEDFIEVHRHLLESREVSQHLHHWIDLTFGYKLSGKEAVKAKNVCLHLVDNHTNLTTYGVVQLFDQPHPPRLSPSQYAPAEPPLLGLAALNVPSLHIPQVDTKADTVDGMVPESTGCESSSWTMVDRDEELEQGTEALDSLASTGSSNSTSCSVPMPSISTAGGRIGGEHSSLIVSQSPSSFPGDFASGLSPGLRNAMLQRGGPVNKKHGEVAVTTTNGEEVKITLPEGFNPLQPLEELEKLNNFLVKSLHADVSDNAGPRVKDGVMVESLPSLTQLYQRDMQALGVLIAEIFFSSKLRGLKPGNPLQKRFQAVMKLCSSNLRDVPLFLHHALETLLSMKNRTGMAHTDIPQCPHPLLFKYDPICDRLPPPNPSQLLNLIISPFPFPSYFATLHHFISSYHAKMNITCSLQGRDVVFHLWQQLETLLRSNITAEGLEILLPFILALMLEESTAVYAAWYLFEPISRVLGPRNANKYLLKPLINVYENPHCLRGRFYLYIDCFILQLIVRLGLQAFLSSLLPHVLQVITGFESCISGSGSEACKGVRGDTCNLEEEEDFQCDEVRQPSGSVSGNMGVNSGASGGVGVVGDTGLVSYSSGISLNDLMFLSEAEDFQNGFYVNSGAGVAAGKEQGQNAAGKDQDQESMSVGKLSDKSSTSELSLGDGDSMRDRASLQSTDSSQDLKHASEGEEGGELEEEEVTETNEGKERTGETAAPSLELTLSGCTQASVTTLEGEFVNGMTLDETEKGKVGGQEEQDDHDQTEDSVEKEQKILQDTVCKTVRWLSAKLGPTVTSRYVTRNLLRLLTNCYIGPAKHQFVAPASEESSLESVGMGSVYEKKPVVGDQTAGPVLDSLIYIAHLYGEPVLTYQYLPYIGYLNVLLKIVVFLSDTTLMDMLMKINQDVLLPLLDLLTTPRMGFPSGVQTRTVVCLKTLSLMALICLRIGREMVQQHMANTLRRFFAVFSLMDSLQPQLDNAPRRIVGDVTVVDVYTPEESNITYELGVLEELQTVFNPEMAHASYIPFCCLIGDMAIRKLVPNHELVWQLAQSYRSRVSQVSSETNPSIASRMELPTPSMGFARRIGCNPFPAPSTSSSSLGDSLPESGTFGSHLVGNRIQVSQDTDYDSSLNLANSLVRSRHTTPIITTASSFTTTSAGTASFSTSSVIGATLEDSALKQELPRSSRSLQGNWLAYWQYEIGLNQQDPHFHFHQIRLQSFLGHTGTAKCLAPLVGENYFLSGSKDKTVKLWPLYNHGDGTQEVEPRLTYNNHRKSVFYVGQLEASQEVVSCDGTVHLWDQYTGKQIRLYEAVDAKNPITAVTTVPAPHSSVVFGSADSILRFIDPRKPGLQHEFRLAYNNVSAGLIRYLAVSPSGRTVAAGFSSGFIVLLDARTGLILKGWPAHEGDILQMKAAEGNLVISSSTDYTLTVWKDVEHKPLRQYKSPSDPIHAFDLYGSEIVTGNVANKIGVYSVADISLSPVSITKLSSENFRGTLTSLAVLPTKRLLLLGSENGAIRLLA</sequence>
<dbReference type="InterPro" id="IPR001680">
    <property type="entry name" value="WD40_rpt"/>
</dbReference>
<dbReference type="SUPFAM" id="SSF81837">
    <property type="entry name" value="BEACH domain"/>
    <property type="match status" value="1"/>
</dbReference>
<feature type="domain" description="BEACH" evidence="5">
    <location>
        <begin position="328"/>
        <end position="631"/>
    </location>
</feature>
<protein>
    <recommendedName>
        <fullName evidence="5">BEACH domain-containing protein</fullName>
    </recommendedName>
</protein>
<dbReference type="InterPro" id="IPR052651">
    <property type="entry name" value="WDR81"/>
</dbReference>
<evidence type="ECO:0000256" key="1">
    <source>
        <dbReference type="ARBA" id="ARBA00022574"/>
    </source>
</evidence>
<dbReference type="Pfam" id="PF02138">
    <property type="entry name" value="Beach"/>
    <property type="match status" value="2"/>
</dbReference>
<dbReference type="GO" id="GO:0005739">
    <property type="term" value="C:mitochondrion"/>
    <property type="evidence" value="ECO:0007669"/>
    <property type="project" value="TreeGrafter"/>
</dbReference>
<feature type="region of interest" description="Disordered" evidence="4">
    <location>
        <begin position="1268"/>
        <end position="1300"/>
    </location>
</feature>
<dbReference type="GO" id="GO:0035973">
    <property type="term" value="P:aggrephagy"/>
    <property type="evidence" value="ECO:0007669"/>
    <property type="project" value="TreeGrafter"/>
</dbReference>
<proteinExistence type="predicted"/>
<dbReference type="Gene3D" id="1.10.1540.10">
    <property type="entry name" value="BEACH domain"/>
    <property type="match status" value="1"/>
</dbReference>
<dbReference type="SUPFAM" id="SSF50978">
    <property type="entry name" value="WD40 repeat-like"/>
    <property type="match status" value="1"/>
</dbReference>
<dbReference type="PANTHER" id="PTHR44662">
    <property type="entry name" value="WD REPEAT-CONTAINING PROTEIN 81"/>
    <property type="match status" value="1"/>
</dbReference>
<dbReference type="Pfam" id="PF00400">
    <property type="entry name" value="WD40"/>
    <property type="match status" value="1"/>
</dbReference>
<evidence type="ECO:0000256" key="3">
    <source>
        <dbReference type="PROSITE-ProRule" id="PRU00221"/>
    </source>
</evidence>
<dbReference type="FunFam" id="1.10.1540.10:FF:000003">
    <property type="entry name" value="WD repeat-containing protein 81 isoform X1"/>
    <property type="match status" value="1"/>
</dbReference>
<evidence type="ECO:0000256" key="2">
    <source>
        <dbReference type="ARBA" id="ARBA00022737"/>
    </source>
</evidence>
<keyword evidence="1 3" id="KW-0853">WD repeat</keyword>
<dbReference type="InterPro" id="IPR036322">
    <property type="entry name" value="WD40_repeat_dom_sf"/>
</dbReference>
<dbReference type="Proteomes" id="UP000261620">
    <property type="component" value="Unplaced"/>
</dbReference>
<dbReference type="InterPro" id="IPR015943">
    <property type="entry name" value="WD40/YVTN_repeat-like_dom_sf"/>
</dbReference>
<reference evidence="6" key="1">
    <citation type="submission" date="2025-08" db="UniProtKB">
        <authorList>
            <consortium name="Ensembl"/>
        </authorList>
    </citation>
    <scope>IDENTIFICATION</scope>
</reference>
<evidence type="ECO:0000259" key="5">
    <source>
        <dbReference type="PROSITE" id="PS50197"/>
    </source>
</evidence>
<feature type="compositionally biased region" description="Acidic residues" evidence="4">
    <location>
        <begin position="1220"/>
        <end position="1233"/>
    </location>
</feature>
<dbReference type="PROSITE" id="PS50197">
    <property type="entry name" value="BEACH"/>
    <property type="match status" value="1"/>
</dbReference>